<keyword evidence="3" id="KW-1185">Reference proteome</keyword>
<comment type="caution">
    <text evidence="2">The sequence shown here is derived from an EMBL/GenBank/DDBJ whole genome shotgun (WGS) entry which is preliminary data.</text>
</comment>
<evidence type="ECO:0000256" key="1">
    <source>
        <dbReference type="SAM" id="MobiDB-lite"/>
    </source>
</evidence>
<reference evidence="2 3" key="1">
    <citation type="submission" date="2019-05" db="EMBL/GenBank/DDBJ databases">
        <title>Another draft genome of Portunus trituberculatus and its Hox gene families provides insights of decapod evolution.</title>
        <authorList>
            <person name="Jeong J.-H."/>
            <person name="Song I."/>
            <person name="Kim S."/>
            <person name="Choi T."/>
            <person name="Kim D."/>
            <person name="Ryu S."/>
            <person name="Kim W."/>
        </authorList>
    </citation>
    <scope>NUCLEOTIDE SEQUENCE [LARGE SCALE GENOMIC DNA]</scope>
    <source>
        <tissue evidence="2">Muscle</tissue>
    </source>
</reference>
<accession>A0A5B7FJW2</accession>
<dbReference type="Proteomes" id="UP000324222">
    <property type="component" value="Unassembled WGS sequence"/>
</dbReference>
<proteinExistence type="predicted"/>
<evidence type="ECO:0000313" key="2">
    <source>
        <dbReference type="EMBL" id="MPC45746.1"/>
    </source>
</evidence>
<feature type="compositionally biased region" description="Polar residues" evidence="1">
    <location>
        <begin position="445"/>
        <end position="460"/>
    </location>
</feature>
<gene>
    <name evidence="2" type="ORF">E2C01_039452</name>
</gene>
<dbReference type="AlphaFoldDB" id="A0A5B7FJW2"/>
<dbReference type="OrthoDB" id="6368171at2759"/>
<name>A0A5B7FJW2_PORTR</name>
<protein>
    <submittedName>
        <fullName evidence="2">Uncharacterized protein</fullName>
    </submittedName>
</protein>
<sequence length="486" mass="52585">MEGLNFPAFYLEPSGTTATRWDTWLRRFDNIVVAHAVTSADRKRALLLHCAAEEVFQIAETLLRDEDTYEQLKTKLTVHFAPKRNVEYEVFVFRQATQQPEEHLDKFYVRDKGLSDPDISLVNLLTFGCTLEAITVRAQAMAPVQVHEAQVSVNSVRNKGGNSQSYVRRRAKDGSVEASAQYSYRCYGCDTVHFDTREKVCKAWGQKCFKCGKLNNFANFCKARTWATRTWRANNLLAEPHPVDVTPPENCLGEGRESSTAEETGEVMPMYTLGSTLKNEPYTCALELNGIPTHMEITIISVQQLKKLEQGAGSLSISKDGVPQLRTYTRQLLHTLGRVWLEVKYGQKTSRLSALVAPGSGPCFWGETGCTNTCGTPTIAGATCGTPSTVGATCSTPSTVGATCGTPSTVGATCGTPSTAGVATRGSPANAYATCRTTTTAGATRSSPSNAGVNHGSSTIGAGEASIAGRRGAWFKKVHEKEGTAH</sequence>
<evidence type="ECO:0000313" key="3">
    <source>
        <dbReference type="Proteomes" id="UP000324222"/>
    </source>
</evidence>
<dbReference type="EMBL" id="VSRR010006874">
    <property type="protein sequence ID" value="MPC45746.1"/>
    <property type="molecule type" value="Genomic_DNA"/>
</dbReference>
<dbReference type="PANTHER" id="PTHR33198">
    <property type="entry name" value="ANK_REP_REGION DOMAIN-CONTAINING PROTEIN-RELATED"/>
    <property type="match status" value="1"/>
</dbReference>
<feature type="region of interest" description="Disordered" evidence="1">
    <location>
        <begin position="443"/>
        <end position="465"/>
    </location>
</feature>
<organism evidence="2 3">
    <name type="scientific">Portunus trituberculatus</name>
    <name type="common">Swimming crab</name>
    <name type="synonym">Neptunus trituberculatus</name>
    <dbReference type="NCBI Taxonomy" id="210409"/>
    <lineage>
        <taxon>Eukaryota</taxon>
        <taxon>Metazoa</taxon>
        <taxon>Ecdysozoa</taxon>
        <taxon>Arthropoda</taxon>
        <taxon>Crustacea</taxon>
        <taxon>Multicrustacea</taxon>
        <taxon>Malacostraca</taxon>
        <taxon>Eumalacostraca</taxon>
        <taxon>Eucarida</taxon>
        <taxon>Decapoda</taxon>
        <taxon>Pleocyemata</taxon>
        <taxon>Brachyura</taxon>
        <taxon>Eubrachyura</taxon>
        <taxon>Portunoidea</taxon>
        <taxon>Portunidae</taxon>
        <taxon>Portuninae</taxon>
        <taxon>Portunus</taxon>
    </lineage>
</organism>